<evidence type="ECO:0000313" key="2">
    <source>
        <dbReference type="Proteomes" id="UP000553034"/>
    </source>
</evidence>
<organism evidence="1 2">
    <name type="scientific">Mesonia hippocampi</name>
    <dbReference type="NCBI Taxonomy" id="1628250"/>
    <lineage>
        <taxon>Bacteria</taxon>
        <taxon>Pseudomonadati</taxon>
        <taxon>Bacteroidota</taxon>
        <taxon>Flavobacteriia</taxon>
        <taxon>Flavobacteriales</taxon>
        <taxon>Flavobacteriaceae</taxon>
        <taxon>Mesonia</taxon>
    </lineage>
</organism>
<accession>A0A840ELF4</accession>
<dbReference type="AlphaFoldDB" id="A0A840ELF4"/>
<dbReference type="RefSeq" id="WP_183475602.1">
    <property type="nucleotide sequence ID" value="NZ_JACIFO010000001.1"/>
</dbReference>
<name>A0A840ELF4_9FLAO</name>
<keyword evidence="2" id="KW-1185">Reference proteome</keyword>
<proteinExistence type="predicted"/>
<protein>
    <submittedName>
        <fullName evidence="1">Uncharacterized protein</fullName>
    </submittedName>
</protein>
<comment type="caution">
    <text evidence="1">The sequence shown here is derived from an EMBL/GenBank/DDBJ whole genome shotgun (WGS) entry which is preliminary data.</text>
</comment>
<gene>
    <name evidence="1" type="ORF">GGR32_000227</name>
</gene>
<evidence type="ECO:0000313" key="1">
    <source>
        <dbReference type="EMBL" id="MBB4117955.1"/>
    </source>
</evidence>
<dbReference type="EMBL" id="JACIFO010000001">
    <property type="protein sequence ID" value="MBB4117955.1"/>
    <property type="molecule type" value="Genomic_DNA"/>
</dbReference>
<reference evidence="1 2" key="1">
    <citation type="submission" date="2020-08" db="EMBL/GenBank/DDBJ databases">
        <title>Genomic Encyclopedia of Type Strains, Phase IV (KMG-IV): sequencing the most valuable type-strain genomes for metagenomic binning, comparative biology and taxonomic classification.</title>
        <authorList>
            <person name="Goeker M."/>
        </authorList>
    </citation>
    <scope>NUCLEOTIDE SEQUENCE [LARGE SCALE GENOMIC DNA]</scope>
    <source>
        <strain evidence="1 2">DSM 29568</strain>
    </source>
</reference>
<sequence>MIFLPQSINNAEDVLYHTWTTMVNNMNTAQGQEEFNVKFALFVPVVLKKMELITKSES</sequence>
<dbReference type="Proteomes" id="UP000553034">
    <property type="component" value="Unassembled WGS sequence"/>
</dbReference>